<evidence type="ECO:0000313" key="3">
    <source>
        <dbReference type="EMBL" id="MBJ7608585.1"/>
    </source>
</evidence>
<evidence type="ECO:0000313" key="4">
    <source>
        <dbReference type="Proteomes" id="UP000614410"/>
    </source>
</evidence>
<dbReference type="InterPro" id="IPR047057">
    <property type="entry name" value="MerR_fam"/>
</dbReference>
<evidence type="ECO:0000259" key="2">
    <source>
        <dbReference type="PROSITE" id="PS50937"/>
    </source>
</evidence>
<dbReference type="InterPro" id="IPR009061">
    <property type="entry name" value="DNA-bd_dom_put_sf"/>
</dbReference>
<dbReference type="InterPro" id="IPR000551">
    <property type="entry name" value="MerR-type_HTH_dom"/>
</dbReference>
<dbReference type="AlphaFoldDB" id="A0A934NFG8"/>
<dbReference type="Proteomes" id="UP000614410">
    <property type="component" value="Unassembled WGS sequence"/>
</dbReference>
<evidence type="ECO:0000256" key="1">
    <source>
        <dbReference type="ARBA" id="ARBA00023125"/>
    </source>
</evidence>
<comment type="caution">
    <text evidence="3">The sequence shown here is derived from an EMBL/GenBank/DDBJ whole genome shotgun (WGS) entry which is preliminary data.</text>
</comment>
<feature type="domain" description="HTH merR-type" evidence="2">
    <location>
        <begin position="33"/>
        <end position="102"/>
    </location>
</feature>
<dbReference type="EMBL" id="JAEKNN010000020">
    <property type="protein sequence ID" value="MBJ7608585.1"/>
    <property type="molecule type" value="Genomic_DNA"/>
</dbReference>
<dbReference type="SMART" id="SM00422">
    <property type="entry name" value="HTH_MERR"/>
    <property type="match status" value="1"/>
</dbReference>
<dbReference type="GO" id="GO:0003700">
    <property type="term" value="F:DNA-binding transcription factor activity"/>
    <property type="evidence" value="ECO:0007669"/>
    <property type="project" value="InterPro"/>
</dbReference>
<dbReference type="PANTHER" id="PTHR30204:SF58">
    <property type="entry name" value="HTH-TYPE TRANSCRIPTIONAL REGULATOR YFMP"/>
    <property type="match status" value="1"/>
</dbReference>
<dbReference type="PANTHER" id="PTHR30204">
    <property type="entry name" value="REDOX-CYCLING DRUG-SENSING TRANSCRIPTIONAL ACTIVATOR SOXR"/>
    <property type="match status" value="1"/>
</dbReference>
<name>A0A934NFG8_9BACT</name>
<accession>A0A934NFG8</accession>
<dbReference type="SUPFAM" id="SSF46955">
    <property type="entry name" value="Putative DNA-binding domain"/>
    <property type="match status" value="1"/>
</dbReference>
<reference evidence="3 4" key="1">
    <citation type="submission" date="2020-10" db="EMBL/GenBank/DDBJ databases">
        <title>Ca. Dormibacterota MAGs.</title>
        <authorList>
            <person name="Montgomery K."/>
        </authorList>
    </citation>
    <scope>NUCLEOTIDE SEQUENCE [LARGE SCALE GENOMIC DNA]</scope>
    <source>
        <strain evidence="3">Mitchell_Peninsula_5</strain>
    </source>
</reference>
<gene>
    <name evidence="3" type="ORF">JF887_04020</name>
</gene>
<keyword evidence="1" id="KW-0238">DNA-binding</keyword>
<sequence length="127" mass="14389">MPPDDHRRLPAVEGPMSATVPAAAARLALDKPIYTISVAAEILATHPRTLMMYEHLQLVVPQRTSTNRRRYSQRDVLTLQAIQRLTREHGLNLNGARYVIQLLRMLGENQIARPEHLADIDVSHVRL</sequence>
<organism evidence="3 4">
    <name type="scientific">Candidatus Amunia macphersoniae</name>
    <dbReference type="NCBI Taxonomy" id="3127014"/>
    <lineage>
        <taxon>Bacteria</taxon>
        <taxon>Bacillati</taxon>
        <taxon>Candidatus Dormiibacterota</taxon>
        <taxon>Candidatus Dormibacteria</taxon>
        <taxon>Candidatus Aeolococcales</taxon>
        <taxon>Candidatus Aeolococcaceae</taxon>
        <taxon>Candidatus Amunia</taxon>
    </lineage>
</organism>
<dbReference type="Pfam" id="PF13411">
    <property type="entry name" value="MerR_1"/>
    <property type="match status" value="1"/>
</dbReference>
<dbReference type="Gene3D" id="1.10.1660.10">
    <property type="match status" value="1"/>
</dbReference>
<proteinExistence type="predicted"/>
<dbReference type="PROSITE" id="PS50937">
    <property type="entry name" value="HTH_MERR_2"/>
    <property type="match status" value="1"/>
</dbReference>
<protein>
    <submittedName>
        <fullName evidence="3">MerR family transcriptional regulator</fullName>
    </submittedName>
</protein>
<dbReference type="GO" id="GO:0003677">
    <property type="term" value="F:DNA binding"/>
    <property type="evidence" value="ECO:0007669"/>
    <property type="project" value="UniProtKB-KW"/>
</dbReference>